<reference evidence="3 4" key="1">
    <citation type="submission" date="2021-06" db="EMBL/GenBank/DDBJ databases">
        <title>Enterococcus alishanensis sp. nov., a novel lactic acid bacterium isolated from fresh coffee beans.</title>
        <authorList>
            <person name="Chen Y.-S."/>
        </authorList>
    </citation>
    <scope>NUCLEOTIDE SEQUENCE [LARGE SCALE GENOMIC DNA]</scope>
    <source>
        <strain evidence="3 4">ALS3</strain>
    </source>
</reference>
<dbReference type="CDD" id="cd00311">
    <property type="entry name" value="TIM"/>
    <property type="match status" value="1"/>
</dbReference>
<comment type="pathway">
    <text evidence="2">Carbohydrate biosynthesis; gluconeogenesis.</text>
</comment>
<dbReference type="RefSeq" id="WP_218327561.1">
    <property type="nucleotide sequence ID" value="NZ_JAHUZB010000010.1"/>
</dbReference>
<gene>
    <name evidence="3" type="ORF">KUA55_16830</name>
</gene>
<dbReference type="Proteomes" id="UP000774130">
    <property type="component" value="Unassembled WGS sequence"/>
</dbReference>
<dbReference type="EMBL" id="JAHUZB010000010">
    <property type="protein sequence ID" value="MBV7392350.1"/>
    <property type="molecule type" value="Genomic_DNA"/>
</dbReference>
<sequence length="258" mass="28886">MRKPAIGISFKIYKNKKTDMETYLGELKKSCVGTIEADLFVFPSMGTLAVASDYLVNTEIHFGAQNIAPIANGALTGELSIESLIDWQADFVEVGHAERRQELGETDKCIAKKIKLALANQVTPVVCIGEDETQKKRLREQLNRQLRADLSDIPEEQLKKVILAYEPIWAIGQKEAASADYVHQAHRIIREEMIDLFSDEVAQAVRIIYGGSVSKENTEAIVKDENVDGVFVGRFGHDPQNFKEIVDLVLKIKNEVKE</sequence>
<comment type="pathway">
    <text evidence="2">Carbohydrate degradation; glycolysis; D-glyceraldehyde 3-phosphate from glycerone phosphate: step 1/1.</text>
</comment>
<comment type="similarity">
    <text evidence="1 2">Belongs to the triosephosphate isomerase family.</text>
</comment>
<keyword evidence="4" id="KW-1185">Reference proteome</keyword>
<keyword evidence="2" id="KW-0963">Cytoplasm</keyword>
<evidence type="ECO:0000256" key="2">
    <source>
        <dbReference type="RuleBase" id="RU363013"/>
    </source>
</evidence>
<evidence type="ECO:0000313" key="4">
    <source>
        <dbReference type="Proteomes" id="UP000774130"/>
    </source>
</evidence>
<proteinExistence type="inferred from homology"/>
<keyword evidence="2" id="KW-0324">Glycolysis</keyword>
<dbReference type="PANTHER" id="PTHR21139:SF42">
    <property type="entry name" value="TRIOSEPHOSPHATE ISOMERASE"/>
    <property type="match status" value="1"/>
</dbReference>
<dbReference type="InterPro" id="IPR000652">
    <property type="entry name" value="Triosephosphate_isomerase"/>
</dbReference>
<dbReference type="Pfam" id="PF00121">
    <property type="entry name" value="TIM"/>
    <property type="match status" value="1"/>
</dbReference>
<keyword evidence="2" id="KW-0312">Gluconeogenesis</keyword>
<accession>A0ABS6THI7</accession>
<comment type="subcellular location">
    <subcellularLocation>
        <location evidence="2">Cytoplasm</location>
    </subcellularLocation>
</comment>
<dbReference type="PROSITE" id="PS51440">
    <property type="entry name" value="TIM_2"/>
    <property type="match status" value="1"/>
</dbReference>
<dbReference type="PANTHER" id="PTHR21139">
    <property type="entry name" value="TRIOSEPHOSPHATE ISOMERASE"/>
    <property type="match status" value="1"/>
</dbReference>
<keyword evidence="2 3" id="KW-0413">Isomerase</keyword>
<comment type="catalytic activity">
    <reaction evidence="2">
        <text>D-glyceraldehyde 3-phosphate = dihydroxyacetone phosphate</text>
        <dbReference type="Rhea" id="RHEA:18585"/>
        <dbReference type="ChEBI" id="CHEBI:57642"/>
        <dbReference type="ChEBI" id="CHEBI:59776"/>
        <dbReference type="EC" id="5.3.1.1"/>
    </reaction>
</comment>
<dbReference type="GO" id="GO:0016853">
    <property type="term" value="F:isomerase activity"/>
    <property type="evidence" value="ECO:0007669"/>
    <property type="project" value="UniProtKB-KW"/>
</dbReference>
<dbReference type="EC" id="5.3.1.1" evidence="2"/>
<protein>
    <recommendedName>
        <fullName evidence="2">Triosephosphate isomerase</fullName>
        <ecNumber evidence="2">5.3.1.1</ecNumber>
    </recommendedName>
</protein>
<comment type="caution">
    <text evidence="3">The sequence shown here is derived from an EMBL/GenBank/DDBJ whole genome shotgun (WGS) entry which is preliminary data.</text>
</comment>
<evidence type="ECO:0000256" key="1">
    <source>
        <dbReference type="ARBA" id="ARBA00007422"/>
    </source>
</evidence>
<organism evidence="3 4">
    <name type="scientific">Enterococcus alishanensis</name>
    <dbReference type="NCBI Taxonomy" id="1303817"/>
    <lineage>
        <taxon>Bacteria</taxon>
        <taxon>Bacillati</taxon>
        <taxon>Bacillota</taxon>
        <taxon>Bacilli</taxon>
        <taxon>Lactobacillales</taxon>
        <taxon>Enterococcaceae</taxon>
        <taxon>Enterococcus</taxon>
    </lineage>
</organism>
<comment type="subunit">
    <text evidence="2">Homodimer.</text>
</comment>
<name>A0ABS6THI7_9ENTE</name>
<evidence type="ECO:0000313" key="3">
    <source>
        <dbReference type="EMBL" id="MBV7392350.1"/>
    </source>
</evidence>